<evidence type="ECO:0000313" key="3">
    <source>
        <dbReference type="Proteomes" id="UP000481852"/>
    </source>
</evidence>
<dbReference type="RefSeq" id="WP_154521850.1">
    <property type="nucleotide sequence ID" value="NZ_JAXFDQ010000013.1"/>
</dbReference>
<comment type="caution">
    <text evidence="2">The sequence shown here is derived from an EMBL/GenBank/DDBJ whole genome shotgun (WGS) entry which is preliminary data.</text>
</comment>
<feature type="region of interest" description="Disordered" evidence="1">
    <location>
        <begin position="54"/>
        <end position="77"/>
    </location>
</feature>
<name>A0A6L5X5N8_9FIRM</name>
<dbReference type="Proteomes" id="UP000481852">
    <property type="component" value="Unassembled WGS sequence"/>
</dbReference>
<accession>A0A6L5X5N8</accession>
<proteinExistence type="predicted"/>
<keyword evidence="3" id="KW-1185">Reference proteome</keyword>
<dbReference type="EMBL" id="VULZ01000001">
    <property type="protein sequence ID" value="MSS13642.1"/>
    <property type="molecule type" value="Genomic_DNA"/>
</dbReference>
<reference evidence="2 3" key="1">
    <citation type="submission" date="2019-08" db="EMBL/GenBank/DDBJ databases">
        <title>In-depth cultivation of the pig gut microbiome towards novel bacterial diversity and tailored functional studies.</title>
        <authorList>
            <person name="Wylensek D."/>
            <person name="Hitch T.C.A."/>
            <person name="Clavel T."/>
        </authorList>
    </citation>
    <scope>NUCLEOTIDE SEQUENCE [LARGE SCALE GENOMIC DNA]</scope>
    <source>
        <strain evidence="2 3">Oil+RF-744-WCA-WT-11</strain>
    </source>
</reference>
<gene>
    <name evidence="2" type="ORF">FYJ35_01010</name>
</gene>
<evidence type="ECO:0000313" key="2">
    <source>
        <dbReference type="EMBL" id="MSS13642.1"/>
    </source>
</evidence>
<dbReference type="AlphaFoldDB" id="A0A6L5X5N8"/>
<evidence type="ECO:0000256" key="1">
    <source>
        <dbReference type="SAM" id="MobiDB-lite"/>
    </source>
</evidence>
<sequence>MAKLKLVKGLSYSYGDLKATRSNPYIEVKDKAAAEHLVETGYFETVVPVLGHKETPKSAEQASVSMPAPEPTITQPSVLEGMNTDELRAYAQKQGISLRGVKTRKAIIKAIEDAEKRATEALKALRES</sequence>
<organism evidence="2 3">
    <name type="scientific">Porcincola intestinalis</name>
    <dbReference type="NCBI Taxonomy" id="2606632"/>
    <lineage>
        <taxon>Bacteria</taxon>
        <taxon>Bacillati</taxon>
        <taxon>Bacillota</taxon>
        <taxon>Clostridia</taxon>
        <taxon>Lachnospirales</taxon>
        <taxon>Lachnospiraceae</taxon>
        <taxon>Porcincola</taxon>
    </lineage>
</organism>
<protein>
    <submittedName>
        <fullName evidence="2">Uncharacterized protein</fullName>
    </submittedName>
</protein>